<dbReference type="EMBL" id="LAZR01032548">
    <property type="protein sequence ID" value="KKL50576.1"/>
    <property type="molecule type" value="Genomic_DNA"/>
</dbReference>
<gene>
    <name evidence="1" type="ORF">LCGC14_2304090</name>
</gene>
<evidence type="ECO:0000313" key="1">
    <source>
        <dbReference type="EMBL" id="KKL50576.1"/>
    </source>
</evidence>
<reference evidence="1" key="1">
    <citation type="journal article" date="2015" name="Nature">
        <title>Complex archaea that bridge the gap between prokaryotes and eukaryotes.</title>
        <authorList>
            <person name="Spang A."/>
            <person name="Saw J.H."/>
            <person name="Jorgensen S.L."/>
            <person name="Zaremba-Niedzwiedzka K."/>
            <person name="Martijn J."/>
            <person name="Lind A.E."/>
            <person name="van Eijk R."/>
            <person name="Schleper C."/>
            <person name="Guy L."/>
            <person name="Ettema T.J."/>
        </authorList>
    </citation>
    <scope>NUCLEOTIDE SEQUENCE</scope>
</reference>
<name>A0A0F9DA21_9ZZZZ</name>
<accession>A0A0F9DA21</accession>
<sequence>MINWFKWRVAFFLQWLYGERVCWAQLVMWVEYGYWGRITFDTPCRDDVLDYHYPYGVKTEGDWRCYCGKFGRRFIPPLPPIFWITGR</sequence>
<protein>
    <submittedName>
        <fullName evidence="1">Uncharacterized protein</fullName>
    </submittedName>
</protein>
<proteinExistence type="predicted"/>
<organism evidence="1">
    <name type="scientific">marine sediment metagenome</name>
    <dbReference type="NCBI Taxonomy" id="412755"/>
    <lineage>
        <taxon>unclassified sequences</taxon>
        <taxon>metagenomes</taxon>
        <taxon>ecological metagenomes</taxon>
    </lineage>
</organism>
<dbReference type="AlphaFoldDB" id="A0A0F9DA21"/>
<comment type="caution">
    <text evidence="1">The sequence shown here is derived from an EMBL/GenBank/DDBJ whole genome shotgun (WGS) entry which is preliminary data.</text>
</comment>